<dbReference type="Proteomes" id="UP000298327">
    <property type="component" value="Unassembled WGS sequence"/>
</dbReference>
<dbReference type="Gene3D" id="1.20.1280.50">
    <property type="match status" value="1"/>
</dbReference>
<dbReference type="AlphaFoldDB" id="A0A4Y9YVX4"/>
<reference evidence="2 3" key="1">
    <citation type="submission" date="2019-02" db="EMBL/GenBank/DDBJ databases">
        <title>Genome sequencing of the rare red list fungi Dentipellis fragilis.</title>
        <authorList>
            <person name="Buettner E."/>
            <person name="Kellner H."/>
        </authorList>
    </citation>
    <scope>NUCLEOTIDE SEQUENCE [LARGE SCALE GENOMIC DNA]</scope>
    <source>
        <strain evidence="2 3">DSM 105465</strain>
    </source>
</reference>
<name>A0A4Y9YVX4_9AGAM</name>
<dbReference type="InterPro" id="IPR001810">
    <property type="entry name" value="F-box_dom"/>
</dbReference>
<dbReference type="OrthoDB" id="3365698at2759"/>
<accession>A0A4Y9YVX4</accession>
<proteinExistence type="predicted"/>
<evidence type="ECO:0000259" key="1">
    <source>
        <dbReference type="Pfam" id="PF12937"/>
    </source>
</evidence>
<evidence type="ECO:0000313" key="3">
    <source>
        <dbReference type="Proteomes" id="UP000298327"/>
    </source>
</evidence>
<sequence length="374" mass="42938">MIRSAAGCTPWRPQWKLRYTQCGFVLNSYRPINSVPSDILVHILSFVARGRDIVPVARVCRHWMAVVLGTPSLWAFFNDYHQRWRIDLGIIPFLLDRAKNAPFDVRIRQEDSGYGFSRANIQEFFREFLANCDREAPQLEYLLLDSPLEFTREIDTALFRGTMPAFRRLTLHGMRPIPTMLSSNLRCLYLGCMTLSARDFLGYLEAAPRLDTLMLRSLTLIPDMRCDLSPIRLDYLRRLLIQVPGSASTRFFILSTTVPRRPSNHVLPPAPDLTISYFFRDLKTLEYSNAPPITPIHNAVSARFLHLNGQDSSGSSFTFPALDSPSDLFLQIPGHFYIAQFVLSVRNVTHLLLFGADDEALWRSDEQWERGTYT</sequence>
<gene>
    <name evidence="2" type="ORF">EVG20_g5202</name>
</gene>
<dbReference type="Pfam" id="PF12937">
    <property type="entry name" value="F-box-like"/>
    <property type="match status" value="1"/>
</dbReference>
<organism evidence="2 3">
    <name type="scientific">Dentipellis fragilis</name>
    <dbReference type="NCBI Taxonomy" id="205917"/>
    <lineage>
        <taxon>Eukaryota</taxon>
        <taxon>Fungi</taxon>
        <taxon>Dikarya</taxon>
        <taxon>Basidiomycota</taxon>
        <taxon>Agaricomycotina</taxon>
        <taxon>Agaricomycetes</taxon>
        <taxon>Russulales</taxon>
        <taxon>Hericiaceae</taxon>
        <taxon>Dentipellis</taxon>
    </lineage>
</organism>
<protein>
    <recommendedName>
        <fullName evidence="1">F-box domain-containing protein</fullName>
    </recommendedName>
</protein>
<comment type="caution">
    <text evidence="2">The sequence shown here is derived from an EMBL/GenBank/DDBJ whole genome shotgun (WGS) entry which is preliminary data.</text>
</comment>
<dbReference type="InterPro" id="IPR036047">
    <property type="entry name" value="F-box-like_dom_sf"/>
</dbReference>
<keyword evidence="3" id="KW-1185">Reference proteome</keyword>
<dbReference type="EMBL" id="SEOQ01000298">
    <property type="protein sequence ID" value="TFY65887.1"/>
    <property type="molecule type" value="Genomic_DNA"/>
</dbReference>
<feature type="domain" description="F-box" evidence="1">
    <location>
        <begin position="32"/>
        <end position="75"/>
    </location>
</feature>
<evidence type="ECO:0000313" key="2">
    <source>
        <dbReference type="EMBL" id="TFY65887.1"/>
    </source>
</evidence>
<dbReference type="SUPFAM" id="SSF81383">
    <property type="entry name" value="F-box domain"/>
    <property type="match status" value="1"/>
</dbReference>